<dbReference type="SMART" id="SM00749">
    <property type="entry name" value="BON"/>
    <property type="match status" value="3"/>
</dbReference>
<evidence type="ECO:0000256" key="1">
    <source>
        <dbReference type="ARBA" id="ARBA00022729"/>
    </source>
</evidence>
<dbReference type="InterPro" id="IPR051686">
    <property type="entry name" value="Lipoprotein_DolP"/>
</dbReference>
<dbReference type="InterPro" id="IPR007055">
    <property type="entry name" value="BON_dom"/>
</dbReference>
<organism evidence="3 4">
    <name type="scientific">Plastoroseomonas arctica</name>
    <dbReference type="NCBI Taxonomy" id="1509237"/>
    <lineage>
        <taxon>Bacteria</taxon>
        <taxon>Pseudomonadati</taxon>
        <taxon>Pseudomonadota</taxon>
        <taxon>Alphaproteobacteria</taxon>
        <taxon>Acetobacterales</taxon>
        <taxon>Acetobacteraceae</taxon>
        <taxon>Plastoroseomonas</taxon>
    </lineage>
</organism>
<evidence type="ECO:0000313" key="4">
    <source>
        <dbReference type="Proteomes" id="UP001196068"/>
    </source>
</evidence>
<dbReference type="PANTHER" id="PTHR34606:SF4">
    <property type="entry name" value="OUTER MEMBRANE LIPOPROTEIN DOLP"/>
    <property type="match status" value="1"/>
</dbReference>
<proteinExistence type="predicted"/>
<evidence type="ECO:0000313" key="3">
    <source>
        <dbReference type="EMBL" id="MBR0654132.1"/>
    </source>
</evidence>
<keyword evidence="4" id="KW-1185">Reference proteome</keyword>
<dbReference type="PANTHER" id="PTHR34606">
    <property type="entry name" value="BON DOMAIN-CONTAINING PROTEIN"/>
    <property type="match status" value="1"/>
</dbReference>
<protein>
    <submittedName>
        <fullName evidence="3">BON domain-containing protein</fullName>
    </submittedName>
</protein>
<dbReference type="PROSITE" id="PS50914">
    <property type="entry name" value="BON"/>
    <property type="match status" value="3"/>
</dbReference>
<dbReference type="AlphaFoldDB" id="A0AAF1KRC4"/>
<dbReference type="EMBL" id="JAAEDH010000002">
    <property type="protein sequence ID" value="MBR0654132.1"/>
    <property type="molecule type" value="Genomic_DNA"/>
</dbReference>
<reference evidence="3" key="1">
    <citation type="submission" date="2020-01" db="EMBL/GenBank/DDBJ databases">
        <authorList>
            <person name="Rat A."/>
        </authorList>
    </citation>
    <scope>NUCLEOTIDE SEQUENCE</scope>
    <source>
        <strain evidence="3">LMG 28251</strain>
    </source>
</reference>
<name>A0AAF1KRC4_9PROT</name>
<dbReference type="Gene3D" id="3.30.1340.30">
    <property type="match status" value="3"/>
</dbReference>
<evidence type="ECO:0000259" key="2">
    <source>
        <dbReference type="PROSITE" id="PS50914"/>
    </source>
</evidence>
<dbReference type="InterPro" id="IPR014004">
    <property type="entry name" value="Transpt-assoc_nodulatn_dom_bac"/>
</dbReference>
<accession>A0AAF1KRC4</accession>
<feature type="domain" description="BON" evidence="2">
    <location>
        <begin position="3"/>
        <end position="71"/>
    </location>
</feature>
<comment type="caution">
    <text evidence="3">The sequence shown here is derived from an EMBL/GenBank/DDBJ whole genome shotgun (WGS) entry which is preliminary data.</text>
</comment>
<feature type="domain" description="BON" evidence="2">
    <location>
        <begin position="78"/>
        <end position="146"/>
    </location>
</feature>
<feature type="domain" description="BON" evidence="2">
    <location>
        <begin position="149"/>
        <end position="216"/>
    </location>
</feature>
<gene>
    <name evidence="3" type="ORF">GXW79_03465</name>
</gene>
<keyword evidence="1" id="KW-0732">Signal</keyword>
<dbReference type="RefSeq" id="WP_211872904.1">
    <property type="nucleotide sequence ID" value="NZ_JAAEDH010000002.1"/>
</dbReference>
<reference evidence="3" key="2">
    <citation type="journal article" date="2021" name="Syst. Appl. Microbiol.">
        <title>Roseomonas hellenica sp. nov., isolated from roots of wild-growing Alkanna tinctoria.</title>
        <authorList>
            <person name="Rat A."/>
            <person name="Naranjo H.D."/>
            <person name="Lebbe L."/>
            <person name="Cnockaert M."/>
            <person name="Krigas N."/>
            <person name="Grigoriadou K."/>
            <person name="Maloupa E."/>
            <person name="Willems A."/>
        </authorList>
    </citation>
    <scope>NUCLEOTIDE SEQUENCE</scope>
    <source>
        <strain evidence="3">LMG 28251</strain>
    </source>
</reference>
<dbReference type="Pfam" id="PF04972">
    <property type="entry name" value="BON"/>
    <property type="match status" value="3"/>
</dbReference>
<sequence>MSHDAQLKQAVLSELNWEPSIDSAHIGVTAKDGVVTLMGHVATYGQKQAAEAAARRVKGVSAIAEEIEVRLPFQTERGDDDIAAAVIDRLGWDASIPRDAVKVRVEKGWVTLTGEVEWYFQKSAAEREIAWLLGVVGVSNQISIKVRPDTGRISDDITHALHRSWLFDAKTINVSATGGHIRLTGTVRSPYERQVAATTAWAAPGATAVENDLRVV</sequence>
<dbReference type="Proteomes" id="UP001196068">
    <property type="component" value="Unassembled WGS sequence"/>
</dbReference>